<dbReference type="EMBL" id="SMLM01000004">
    <property type="protein sequence ID" value="TFY99239.1"/>
    <property type="molecule type" value="Genomic_DNA"/>
</dbReference>
<dbReference type="AlphaFoldDB" id="A0A4Z0BLF5"/>
<evidence type="ECO:0000313" key="1">
    <source>
        <dbReference type="EMBL" id="TFY99239.1"/>
    </source>
</evidence>
<gene>
    <name evidence="1" type="ORF">EZ313_21985</name>
</gene>
<evidence type="ECO:0000313" key="2">
    <source>
        <dbReference type="Proteomes" id="UP000298180"/>
    </source>
</evidence>
<sequence>MTVDMEVTVSGKCTGLVWDKYPGGGDDFKLALALSDSADDSGYVYIEATLRLLHQARVTEAEFRGALAVMKDKGWLRVIDANECLFQLGAPSAATRGPKMFLVPK</sequence>
<comment type="caution">
    <text evidence="1">The sequence shown here is derived from an EMBL/GenBank/DDBJ whole genome shotgun (WGS) entry which is preliminary data.</text>
</comment>
<protein>
    <submittedName>
        <fullName evidence="1">Uncharacterized protein</fullName>
    </submittedName>
</protein>
<accession>A0A4Z0BLF5</accession>
<dbReference type="RefSeq" id="WP_135265466.1">
    <property type="nucleotide sequence ID" value="NZ_SMLM01000004.1"/>
</dbReference>
<organism evidence="1 2">
    <name type="scientific">Ramlibacter henchirensis</name>
    <dbReference type="NCBI Taxonomy" id="204072"/>
    <lineage>
        <taxon>Bacteria</taxon>
        <taxon>Pseudomonadati</taxon>
        <taxon>Pseudomonadota</taxon>
        <taxon>Betaproteobacteria</taxon>
        <taxon>Burkholderiales</taxon>
        <taxon>Comamonadaceae</taxon>
        <taxon>Ramlibacter</taxon>
    </lineage>
</organism>
<name>A0A4Z0BLF5_9BURK</name>
<keyword evidence="2" id="KW-1185">Reference proteome</keyword>
<proteinExistence type="predicted"/>
<dbReference type="Proteomes" id="UP000298180">
    <property type="component" value="Unassembled WGS sequence"/>
</dbReference>
<reference evidence="1 2" key="1">
    <citation type="submission" date="2019-03" db="EMBL/GenBank/DDBJ databases">
        <title>Ramlibacter henchirensis DSM 14656, whole genome shotgun sequence.</title>
        <authorList>
            <person name="Zhang X."/>
            <person name="Feng G."/>
            <person name="Zhu H."/>
        </authorList>
    </citation>
    <scope>NUCLEOTIDE SEQUENCE [LARGE SCALE GENOMIC DNA]</scope>
    <source>
        <strain evidence="1 2">DSM 14656</strain>
    </source>
</reference>